<protein>
    <submittedName>
        <fullName evidence="10">Uncharacterized protein</fullName>
    </submittedName>
</protein>
<keyword evidence="5" id="KW-0677">Repeat</keyword>
<comment type="subcellular location">
    <subcellularLocation>
        <location evidence="1">Cell projection</location>
        <location evidence="1">Cilium</location>
    </subcellularLocation>
    <subcellularLocation>
        <location evidence="2">Cytoplasm</location>
        <location evidence="2">Cytoskeleton</location>
    </subcellularLocation>
</comment>
<dbReference type="STRING" id="947166.A0A1D1USH7"/>
<evidence type="ECO:0000256" key="9">
    <source>
        <dbReference type="SAM" id="Coils"/>
    </source>
</evidence>
<dbReference type="PANTHER" id="PTHR14885:SF1">
    <property type="entry name" value="CILIA- AND FLAGELLA-ASSOCIATED PROTEIN 43"/>
    <property type="match status" value="1"/>
</dbReference>
<keyword evidence="3" id="KW-0963">Cytoplasm</keyword>
<evidence type="ECO:0000256" key="6">
    <source>
        <dbReference type="ARBA" id="ARBA00023054"/>
    </source>
</evidence>
<evidence type="ECO:0000256" key="5">
    <source>
        <dbReference type="ARBA" id="ARBA00022737"/>
    </source>
</evidence>
<dbReference type="PANTHER" id="PTHR14885">
    <property type="entry name" value="CILIA- AND FLAGELLA-ASSOCIATED PROTEIN 43-RELATED"/>
    <property type="match status" value="1"/>
</dbReference>
<evidence type="ECO:0000313" key="11">
    <source>
        <dbReference type="Proteomes" id="UP000186922"/>
    </source>
</evidence>
<sequence>MASAEQSRTTTVVQGAIASGALFVSEDDIGYTAGHAIRFVPITELFPHDHLVREDSIYQIPHANFGFFRTCPNKRIFSIASLSPPITVFILHFPDFREMSRIDGAAGSELLGVEFTYTKLLITLSGRAENSLKIWSWDTREQLCSVHLPNVFVPNIRLSSSTWNWRDFCLTGDNSFCIFSIDHAVSADSEEARVSSVTERPFQMPYSQRHPPKALGDLFQCLHCANPDDYFSVESIAQVSPDVTAAFVDEVLERRRLIPTCHSWHVDGGLYIGTNEGLVLYFHPHKCSTPPVSLTVDLPTLPVRKLCASKYGLAIMMQEGSYYFAHMSSATEVMQLSKPLSDTKVLDVIMGPNCEKLLAVTVEADMVRFESPDSDIKKTLYNSKDFAKYLTIGKFPGGCLCTLQELGVLKIWNYNDEPEFVYQLQVPAVSIAASPIMDCLVVGTSNGYVHILDCRFCHNGRVPRLVHSVRLFDSDIKKIRFDSTGQVIMVTAEKPENKMVILAAQAFVSWKVLGFVKMTGTIVHYEGVRDEDGNIFVAVSIAGNSGVHSTGHASDLATFRLSPTLIDDPVPFHSGTKEEFSPPCMTYHKLRMKTGFTSFAIQTTTSIVFATTTKHLVHAYSDTWTRTPDIINHTSTVRPMVQVDFLPETKLVFSVSVKGGMSVSLLEDLSVVLKDDCDVGYVKDALWKQDQGGFHVYHVTHQGELIVRTSPFLSGIETEKREEIRDAVREDMELLKSLPTSENDFVVRYEEAESFAPSEHTEEEPWLSKKLRLFEDAKHAEHLARSVAMKDRFAHLKRKLMRYYEQNETLHSLQRLPDEWFDLLDDKFTRLKRKRESEISKLQLKAALEVIEHRLMKEKLVGRYLSRLTTQRQCMYSLNSNASLSNFPVPRRTQGMDKTAGIAELSRCLEKHIQEKAEHLPSANRARNNSIPTNYTNFLSDCDYVLQTMAMVCDEEPMPKLSPFEDLYFDDTVTSRIQRVHQVVLLRECELLLKEAFNRKFDELMSRKRSTVQMLAKRLDVIGEKLASSDHGLTLPSADLLVRNDEDPRKTLYQVTEEQILERLVKDAIPIPLNFGRSNKIQRAGTPLQSSTSAYLSSRMQVPTPLTPADDTSKIPETLIRECVEGIAEFDKDLLDLQRLKDRVTFAVGMVQLRSMYLRLRMSCINQISIHAEHLSAKIRETVPKLSAMKSNITRSKKVVDQIKMDYDKIVQNDATLDHYVKNKLHEVSDLDGRLLVQIYRKRPHPLRGLKQVKHFKGQMTRPRSSELRESVTADFFETVAQIEDTVHRPEDIELKTWIKFCELRRRKMECEMEFWMKHLEMDQHHGVLKDYVTLEKIVQQEVDSLSGSKSRADNTQRLLTRNADFVMALKHGQVEVDLKPFEDFNTRVIAIPLSRIEEKNAILQMECKKKMEILTELVKHKEAVVLLEWEKEVHQQTTADYEYEKHFVESQAAPLDFRNMVGKDFEELRKRKESQLLKSMEQQEAIFEKELKLAAEKVQQLRRKLDRLKEEREESEAATLELTVDLVEQHAIGENIGIHADATESALRRDLVLRRLRLQGYVKEQKKRVLALQQILMRWQKRTFPSIQRDKRMN</sequence>
<keyword evidence="6 9" id="KW-0175">Coiled coil</keyword>
<comment type="caution">
    <text evidence="10">The sequence shown here is derived from an EMBL/GenBank/DDBJ whole genome shotgun (WGS) entry which is preliminary data.</text>
</comment>
<dbReference type="GO" id="GO:0005930">
    <property type="term" value="C:axoneme"/>
    <property type="evidence" value="ECO:0007669"/>
    <property type="project" value="TreeGrafter"/>
</dbReference>
<feature type="coiled-coil region" evidence="9">
    <location>
        <begin position="1478"/>
        <end position="1526"/>
    </location>
</feature>
<evidence type="ECO:0000256" key="2">
    <source>
        <dbReference type="ARBA" id="ARBA00004245"/>
    </source>
</evidence>
<dbReference type="Proteomes" id="UP000186922">
    <property type="component" value="Unassembled WGS sequence"/>
</dbReference>
<dbReference type="EMBL" id="BDGG01000002">
    <property type="protein sequence ID" value="GAU92634.1"/>
    <property type="molecule type" value="Genomic_DNA"/>
</dbReference>
<dbReference type="SUPFAM" id="SSF50978">
    <property type="entry name" value="WD40 repeat-like"/>
    <property type="match status" value="1"/>
</dbReference>
<evidence type="ECO:0000256" key="8">
    <source>
        <dbReference type="ARBA" id="ARBA00023273"/>
    </source>
</evidence>
<keyword evidence="11" id="KW-1185">Reference proteome</keyword>
<keyword evidence="8" id="KW-0966">Cell projection</keyword>
<evidence type="ECO:0000256" key="4">
    <source>
        <dbReference type="ARBA" id="ARBA00022574"/>
    </source>
</evidence>
<keyword evidence="4" id="KW-0853">WD repeat</keyword>
<dbReference type="OrthoDB" id="535167at2759"/>
<reference evidence="10 11" key="1">
    <citation type="journal article" date="2016" name="Nat. Commun.">
        <title>Extremotolerant tardigrade genome and improved radiotolerance of human cultured cells by tardigrade-unique protein.</title>
        <authorList>
            <person name="Hashimoto T."/>
            <person name="Horikawa D.D."/>
            <person name="Saito Y."/>
            <person name="Kuwahara H."/>
            <person name="Kozuka-Hata H."/>
            <person name="Shin-I T."/>
            <person name="Minakuchi Y."/>
            <person name="Ohishi K."/>
            <person name="Motoyama A."/>
            <person name="Aizu T."/>
            <person name="Enomoto A."/>
            <person name="Kondo K."/>
            <person name="Tanaka S."/>
            <person name="Hara Y."/>
            <person name="Koshikawa S."/>
            <person name="Sagara H."/>
            <person name="Miura T."/>
            <person name="Yokobori S."/>
            <person name="Miyagawa K."/>
            <person name="Suzuki Y."/>
            <person name="Kubo T."/>
            <person name="Oyama M."/>
            <person name="Kohara Y."/>
            <person name="Fujiyama A."/>
            <person name="Arakawa K."/>
            <person name="Katayama T."/>
            <person name="Toyoda A."/>
            <person name="Kunieda T."/>
        </authorList>
    </citation>
    <scope>NUCLEOTIDE SEQUENCE [LARGE SCALE GENOMIC DNA]</scope>
    <source>
        <strain evidence="10 11">YOKOZUNA-1</strain>
    </source>
</reference>
<dbReference type="InterPro" id="IPR036322">
    <property type="entry name" value="WD40_repeat_dom_sf"/>
</dbReference>
<evidence type="ECO:0000256" key="7">
    <source>
        <dbReference type="ARBA" id="ARBA00023212"/>
    </source>
</evidence>
<gene>
    <name evidence="10" type="primary">RvY_04687-1</name>
    <name evidence="10" type="synonym">RvY_04687.1</name>
    <name evidence="10" type="ORF">RvY_04687</name>
</gene>
<proteinExistence type="predicted"/>
<evidence type="ECO:0000256" key="1">
    <source>
        <dbReference type="ARBA" id="ARBA00004138"/>
    </source>
</evidence>
<keyword evidence="7" id="KW-0206">Cytoskeleton</keyword>
<accession>A0A1D1USH7</accession>
<dbReference type="GO" id="GO:0060271">
    <property type="term" value="P:cilium assembly"/>
    <property type="evidence" value="ECO:0007669"/>
    <property type="project" value="TreeGrafter"/>
</dbReference>
<dbReference type="Pfam" id="PF25828">
    <property type="entry name" value="CC_Cfap43"/>
    <property type="match status" value="2"/>
</dbReference>
<evidence type="ECO:0000313" key="10">
    <source>
        <dbReference type="EMBL" id="GAU92634.1"/>
    </source>
</evidence>
<evidence type="ECO:0000256" key="3">
    <source>
        <dbReference type="ARBA" id="ARBA00022490"/>
    </source>
</evidence>
<name>A0A1D1USH7_RAMVA</name>
<organism evidence="10 11">
    <name type="scientific">Ramazzottius varieornatus</name>
    <name type="common">Water bear</name>
    <name type="synonym">Tardigrade</name>
    <dbReference type="NCBI Taxonomy" id="947166"/>
    <lineage>
        <taxon>Eukaryota</taxon>
        <taxon>Metazoa</taxon>
        <taxon>Ecdysozoa</taxon>
        <taxon>Tardigrada</taxon>
        <taxon>Eutardigrada</taxon>
        <taxon>Parachela</taxon>
        <taxon>Hypsibioidea</taxon>
        <taxon>Ramazzottiidae</taxon>
        <taxon>Ramazzottius</taxon>
    </lineage>
</organism>